<evidence type="ECO:0000256" key="1">
    <source>
        <dbReference type="ARBA" id="ARBA00004141"/>
    </source>
</evidence>
<feature type="transmembrane region" description="Helical" evidence="5">
    <location>
        <begin position="37"/>
        <end position="60"/>
    </location>
</feature>
<evidence type="ECO:0000256" key="3">
    <source>
        <dbReference type="ARBA" id="ARBA00022989"/>
    </source>
</evidence>
<dbReference type="GO" id="GO:0070941">
    <property type="term" value="P:eisosome assembly"/>
    <property type="evidence" value="ECO:0007669"/>
    <property type="project" value="TreeGrafter"/>
</dbReference>
<dbReference type="GO" id="GO:0032126">
    <property type="term" value="C:eisosome"/>
    <property type="evidence" value="ECO:0007669"/>
    <property type="project" value="TreeGrafter"/>
</dbReference>
<dbReference type="Proteomes" id="UP001324427">
    <property type="component" value="Unassembled WGS sequence"/>
</dbReference>
<evidence type="ECO:0000313" key="7">
    <source>
        <dbReference type="EMBL" id="KAK4549532.1"/>
    </source>
</evidence>
<organism evidence="7 8">
    <name type="scientific">Oleoguttula mirabilis</name>
    <dbReference type="NCBI Taxonomy" id="1507867"/>
    <lineage>
        <taxon>Eukaryota</taxon>
        <taxon>Fungi</taxon>
        <taxon>Dikarya</taxon>
        <taxon>Ascomycota</taxon>
        <taxon>Pezizomycotina</taxon>
        <taxon>Dothideomycetes</taxon>
        <taxon>Dothideomycetidae</taxon>
        <taxon>Mycosphaerellales</taxon>
        <taxon>Teratosphaeriaceae</taxon>
        <taxon>Oleoguttula</taxon>
    </lineage>
</organism>
<protein>
    <recommendedName>
        <fullName evidence="6">MARVEL domain-containing protein</fullName>
    </recommendedName>
</protein>
<dbReference type="GO" id="GO:0005886">
    <property type="term" value="C:plasma membrane"/>
    <property type="evidence" value="ECO:0007669"/>
    <property type="project" value="TreeGrafter"/>
</dbReference>
<keyword evidence="8" id="KW-1185">Reference proteome</keyword>
<accession>A0AAV9JVG7</accession>
<evidence type="ECO:0000313" key="8">
    <source>
        <dbReference type="Proteomes" id="UP001324427"/>
    </source>
</evidence>
<evidence type="ECO:0000256" key="4">
    <source>
        <dbReference type="ARBA" id="ARBA00023136"/>
    </source>
</evidence>
<dbReference type="GO" id="GO:0072659">
    <property type="term" value="P:protein localization to plasma membrane"/>
    <property type="evidence" value="ECO:0007669"/>
    <property type="project" value="TreeGrafter"/>
</dbReference>
<feature type="domain" description="MARVEL" evidence="6">
    <location>
        <begin position="4"/>
        <end position="157"/>
    </location>
</feature>
<feature type="transmembrane region" description="Helical" evidence="5">
    <location>
        <begin position="142"/>
        <end position="161"/>
    </location>
</feature>
<keyword evidence="3 5" id="KW-1133">Transmembrane helix</keyword>
<dbReference type="PANTHER" id="PTHR28165">
    <property type="entry name" value="NON-CLASSICAL EXPORT PROTEIN 2-RELATED"/>
    <property type="match status" value="1"/>
</dbReference>
<dbReference type="AlphaFoldDB" id="A0AAV9JVG7"/>
<keyword evidence="2 5" id="KW-0812">Transmembrane</keyword>
<dbReference type="Pfam" id="PF01284">
    <property type="entry name" value="MARVEL"/>
    <property type="match status" value="1"/>
</dbReference>
<evidence type="ECO:0000259" key="6">
    <source>
        <dbReference type="Pfam" id="PF01284"/>
    </source>
</evidence>
<gene>
    <name evidence="7" type="ORF">LTR36_006529</name>
</gene>
<proteinExistence type="predicted"/>
<sequence length="173" mass="17922">MITSLAVRFFQLVFGAVVLGLSITAIEWQYFGSAPATTTYCAFAGAFGMLTALIGTAAIFVEAVPDLIMAIVDALASVLFLAGGIAFAIGLRGVSCGDVNETYKSYLLNGGCKGKGDNLQCGIDIHPYALPGRCKMVEADSAFLFLGFLVSVAAAVLCYLASKRGGGARRSAV</sequence>
<dbReference type="InterPro" id="IPR008253">
    <property type="entry name" value="Marvel"/>
</dbReference>
<comment type="caution">
    <text evidence="7">The sequence shown here is derived from an EMBL/GenBank/DDBJ whole genome shotgun (WGS) entry which is preliminary data.</text>
</comment>
<feature type="transmembrane region" description="Helical" evidence="5">
    <location>
        <begin position="67"/>
        <end position="91"/>
    </location>
</feature>
<name>A0AAV9JVG7_9PEZI</name>
<reference evidence="7 8" key="1">
    <citation type="submission" date="2021-11" db="EMBL/GenBank/DDBJ databases">
        <title>Black yeast isolated from Biological Soil Crust.</title>
        <authorList>
            <person name="Kurbessoian T."/>
        </authorList>
    </citation>
    <scope>NUCLEOTIDE SEQUENCE [LARGE SCALE GENOMIC DNA]</scope>
    <source>
        <strain evidence="7 8">CCFEE 5522</strain>
    </source>
</reference>
<dbReference type="InterPro" id="IPR052649">
    <property type="entry name" value="NCE102-like"/>
</dbReference>
<keyword evidence="4 5" id="KW-0472">Membrane</keyword>
<feature type="transmembrane region" description="Helical" evidence="5">
    <location>
        <begin position="12"/>
        <end position="31"/>
    </location>
</feature>
<dbReference type="EMBL" id="JAVFHQ010000004">
    <property type="protein sequence ID" value="KAK4549532.1"/>
    <property type="molecule type" value="Genomic_DNA"/>
</dbReference>
<comment type="subcellular location">
    <subcellularLocation>
        <location evidence="1">Membrane</location>
        <topology evidence="1">Multi-pass membrane protein</topology>
    </subcellularLocation>
</comment>
<dbReference type="PANTHER" id="PTHR28165:SF2">
    <property type="entry name" value="MARVEL DOMAIN-CONTAINING PROTEIN"/>
    <property type="match status" value="1"/>
</dbReference>
<evidence type="ECO:0000256" key="5">
    <source>
        <dbReference type="SAM" id="Phobius"/>
    </source>
</evidence>
<evidence type="ECO:0000256" key="2">
    <source>
        <dbReference type="ARBA" id="ARBA00022692"/>
    </source>
</evidence>